<dbReference type="VEuPathDB" id="VectorBase:RSAN_049567"/>
<organism evidence="2 3">
    <name type="scientific">Rhipicephalus sanguineus</name>
    <name type="common">Brown dog tick</name>
    <name type="synonym">Ixodes sanguineus</name>
    <dbReference type="NCBI Taxonomy" id="34632"/>
    <lineage>
        <taxon>Eukaryota</taxon>
        <taxon>Metazoa</taxon>
        <taxon>Ecdysozoa</taxon>
        <taxon>Arthropoda</taxon>
        <taxon>Chelicerata</taxon>
        <taxon>Arachnida</taxon>
        <taxon>Acari</taxon>
        <taxon>Parasitiformes</taxon>
        <taxon>Ixodida</taxon>
        <taxon>Ixodoidea</taxon>
        <taxon>Ixodidae</taxon>
        <taxon>Rhipicephalinae</taxon>
        <taxon>Rhipicephalus</taxon>
        <taxon>Rhipicephalus</taxon>
    </lineage>
</organism>
<evidence type="ECO:0000313" key="3">
    <source>
        <dbReference type="Proteomes" id="UP000821837"/>
    </source>
</evidence>
<feature type="compositionally biased region" description="Low complexity" evidence="1">
    <location>
        <begin position="337"/>
        <end position="347"/>
    </location>
</feature>
<reference evidence="2" key="1">
    <citation type="journal article" date="2020" name="Cell">
        <title>Large-Scale Comparative Analyses of Tick Genomes Elucidate Their Genetic Diversity and Vector Capacities.</title>
        <authorList>
            <consortium name="Tick Genome and Microbiome Consortium (TIGMIC)"/>
            <person name="Jia N."/>
            <person name="Wang J."/>
            <person name="Shi W."/>
            <person name="Du L."/>
            <person name="Sun Y."/>
            <person name="Zhan W."/>
            <person name="Jiang J.F."/>
            <person name="Wang Q."/>
            <person name="Zhang B."/>
            <person name="Ji P."/>
            <person name="Bell-Sakyi L."/>
            <person name="Cui X.M."/>
            <person name="Yuan T.T."/>
            <person name="Jiang B.G."/>
            <person name="Yang W.F."/>
            <person name="Lam T.T."/>
            <person name="Chang Q.C."/>
            <person name="Ding S.J."/>
            <person name="Wang X.J."/>
            <person name="Zhu J.G."/>
            <person name="Ruan X.D."/>
            <person name="Zhao L."/>
            <person name="Wei J.T."/>
            <person name="Ye R.Z."/>
            <person name="Que T.C."/>
            <person name="Du C.H."/>
            <person name="Zhou Y.H."/>
            <person name="Cheng J.X."/>
            <person name="Dai P.F."/>
            <person name="Guo W.B."/>
            <person name="Han X.H."/>
            <person name="Huang E.J."/>
            <person name="Li L.F."/>
            <person name="Wei W."/>
            <person name="Gao Y.C."/>
            <person name="Liu J.Z."/>
            <person name="Shao H.Z."/>
            <person name="Wang X."/>
            <person name="Wang C.C."/>
            <person name="Yang T.C."/>
            <person name="Huo Q.B."/>
            <person name="Li W."/>
            <person name="Chen H.Y."/>
            <person name="Chen S.E."/>
            <person name="Zhou L.G."/>
            <person name="Ni X.B."/>
            <person name="Tian J.H."/>
            <person name="Sheng Y."/>
            <person name="Liu T."/>
            <person name="Pan Y.S."/>
            <person name="Xia L.Y."/>
            <person name="Li J."/>
            <person name="Zhao F."/>
            <person name="Cao W.C."/>
        </authorList>
    </citation>
    <scope>NUCLEOTIDE SEQUENCE</scope>
    <source>
        <strain evidence="2">Rsan-2018</strain>
    </source>
</reference>
<comment type="caution">
    <text evidence="2">The sequence shown here is derived from an EMBL/GenBank/DDBJ whole genome shotgun (WGS) entry which is preliminary data.</text>
</comment>
<sequence>MQLVCEQPEEPTVVEEAQHTPDVAVSAVPEVQPEEQNDKEQSPPKEPQEAVIETCRFEQSPKESGTHQDVSSVPECVESDLADSLEPRPPVTLLPSDVIANNASVVSTSSQESQDIVVDNPSPQVQMPPTPITPQTPGSNPPSQQTCLSNQSSCGVDEGTHAGSYDSMLGHSPASMMGCSPHDLSMDASSLKATQPVEPHRYQEPREVTRAPRADPMETARMEMMRPGRLAAPSKPDLSCLGLREASQLREISQLREANRHEVNQLRDMNQLRELNSLREASPLCDVNQFREMGQRRLDSPASSLAAGEAQGPLEHLGSSFPDCTHARPPQAHHRQQPQPHRQTPQQSYCRPVTSAPLSQGAFVAAQAAVAQAQAQASAGVPGMMQGMVLMPPASNYMSISGPGGGAPSYVMGVPVSGMMAASGPPQRGFSHGYAYGPASNASCSLAKLQQLTNGIMDIAPGSPGQSAAAAAAAAAACAMTPPAAPTASRALPHGQPYGSPTTAPPAGSTKYAPRYQRAPLLSSYQGALNGYRQGTPAGPYLQQPAPMQMVQPQYQEPSQNPMYAYGYLSGSLPPQTLNSMMRR</sequence>
<dbReference type="AlphaFoldDB" id="A0A9D4TAI1"/>
<evidence type="ECO:0000313" key="2">
    <source>
        <dbReference type="EMBL" id="KAH7983842.1"/>
    </source>
</evidence>
<feature type="compositionally biased region" description="Basic and acidic residues" evidence="1">
    <location>
        <begin position="55"/>
        <end position="66"/>
    </location>
</feature>
<feature type="region of interest" description="Disordered" evidence="1">
    <location>
        <begin position="296"/>
        <end position="353"/>
    </location>
</feature>
<accession>A0A9D4TAI1</accession>
<reference evidence="2" key="2">
    <citation type="submission" date="2021-09" db="EMBL/GenBank/DDBJ databases">
        <authorList>
            <person name="Jia N."/>
            <person name="Wang J."/>
            <person name="Shi W."/>
            <person name="Du L."/>
            <person name="Sun Y."/>
            <person name="Zhan W."/>
            <person name="Jiang J."/>
            <person name="Wang Q."/>
            <person name="Zhang B."/>
            <person name="Ji P."/>
            <person name="Sakyi L.B."/>
            <person name="Cui X."/>
            <person name="Yuan T."/>
            <person name="Jiang B."/>
            <person name="Yang W."/>
            <person name="Lam T.T.-Y."/>
            <person name="Chang Q."/>
            <person name="Ding S."/>
            <person name="Wang X."/>
            <person name="Zhu J."/>
            <person name="Ruan X."/>
            <person name="Zhao L."/>
            <person name="Wei J."/>
            <person name="Que T."/>
            <person name="Du C."/>
            <person name="Cheng J."/>
            <person name="Dai P."/>
            <person name="Han X."/>
            <person name="Huang E."/>
            <person name="Gao Y."/>
            <person name="Liu J."/>
            <person name="Shao H."/>
            <person name="Ye R."/>
            <person name="Li L."/>
            <person name="Wei W."/>
            <person name="Wang X."/>
            <person name="Wang C."/>
            <person name="Huo Q."/>
            <person name="Li W."/>
            <person name="Guo W."/>
            <person name="Chen H."/>
            <person name="Chen S."/>
            <person name="Zhou L."/>
            <person name="Zhou L."/>
            <person name="Ni X."/>
            <person name="Tian J."/>
            <person name="Zhou Y."/>
            <person name="Sheng Y."/>
            <person name="Liu T."/>
            <person name="Pan Y."/>
            <person name="Xia L."/>
            <person name="Li J."/>
            <person name="Zhao F."/>
            <person name="Cao W."/>
        </authorList>
    </citation>
    <scope>NUCLEOTIDE SEQUENCE</scope>
    <source>
        <strain evidence="2">Rsan-2018</strain>
        <tissue evidence="2">Larvae</tissue>
    </source>
</reference>
<name>A0A9D4TAI1_RHISA</name>
<evidence type="ECO:0000256" key="1">
    <source>
        <dbReference type="SAM" id="MobiDB-lite"/>
    </source>
</evidence>
<feature type="compositionally biased region" description="Polar residues" evidence="1">
    <location>
        <begin position="99"/>
        <end position="114"/>
    </location>
</feature>
<feature type="compositionally biased region" description="Polar residues" evidence="1">
    <location>
        <begin position="141"/>
        <end position="154"/>
    </location>
</feature>
<dbReference type="EMBL" id="JABSTV010001245">
    <property type="protein sequence ID" value="KAH7983842.1"/>
    <property type="molecule type" value="Genomic_DNA"/>
</dbReference>
<protein>
    <submittedName>
        <fullName evidence="2">Uncharacterized protein</fullName>
    </submittedName>
</protein>
<gene>
    <name evidence="2" type="ORF">HPB52_014690</name>
</gene>
<feature type="region of interest" description="Disordered" evidence="1">
    <location>
        <begin position="1"/>
        <end position="159"/>
    </location>
</feature>
<dbReference type="Proteomes" id="UP000821837">
    <property type="component" value="Chromosome 1"/>
</dbReference>
<feature type="compositionally biased region" description="Basic and acidic residues" evidence="1">
    <location>
        <begin position="36"/>
        <end position="48"/>
    </location>
</feature>
<proteinExistence type="predicted"/>
<feature type="region of interest" description="Disordered" evidence="1">
    <location>
        <begin position="485"/>
        <end position="512"/>
    </location>
</feature>
<keyword evidence="3" id="KW-1185">Reference proteome</keyword>